<accession>A0A2S7TX15</accession>
<evidence type="ECO:0000313" key="3">
    <source>
        <dbReference type="Proteomes" id="UP000239907"/>
    </source>
</evidence>
<dbReference type="SUPFAM" id="SSF55729">
    <property type="entry name" value="Acyl-CoA N-acyltransferases (Nat)"/>
    <property type="match status" value="1"/>
</dbReference>
<comment type="caution">
    <text evidence="2">The sequence shown here is derived from an EMBL/GenBank/DDBJ whole genome shotgun (WGS) entry which is preliminary data.</text>
</comment>
<evidence type="ECO:0000259" key="1">
    <source>
        <dbReference type="PROSITE" id="PS51186"/>
    </source>
</evidence>
<dbReference type="GO" id="GO:0016747">
    <property type="term" value="F:acyltransferase activity, transferring groups other than amino-acyl groups"/>
    <property type="evidence" value="ECO:0007669"/>
    <property type="project" value="InterPro"/>
</dbReference>
<dbReference type="Pfam" id="PF13302">
    <property type="entry name" value="Acetyltransf_3"/>
    <property type="match status" value="1"/>
</dbReference>
<dbReference type="Gene3D" id="3.40.630.30">
    <property type="match status" value="1"/>
</dbReference>
<dbReference type="InterPro" id="IPR016181">
    <property type="entry name" value="Acyl_CoA_acyltransferase"/>
</dbReference>
<organism evidence="2 3">
    <name type="scientific">Rubritalea profundi</name>
    <dbReference type="NCBI Taxonomy" id="1658618"/>
    <lineage>
        <taxon>Bacteria</taxon>
        <taxon>Pseudomonadati</taxon>
        <taxon>Verrucomicrobiota</taxon>
        <taxon>Verrucomicrobiia</taxon>
        <taxon>Verrucomicrobiales</taxon>
        <taxon>Rubritaleaceae</taxon>
        <taxon>Rubritalea</taxon>
    </lineage>
</organism>
<dbReference type="EMBL" id="MQWA01000001">
    <property type="protein sequence ID" value="PQJ27249.1"/>
    <property type="molecule type" value="Genomic_DNA"/>
</dbReference>
<dbReference type="CDD" id="cd04301">
    <property type="entry name" value="NAT_SF"/>
    <property type="match status" value="1"/>
</dbReference>
<name>A0A2S7TX15_9BACT</name>
<gene>
    <name evidence="2" type="ORF">BSZ32_01215</name>
</gene>
<dbReference type="InterPro" id="IPR000182">
    <property type="entry name" value="GNAT_dom"/>
</dbReference>
<dbReference type="OrthoDB" id="190266at2"/>
<keyword evidence="3" id="KW-1185">Reference proteome</keyword>
<dbReference type="AlphaFoldDB" id="A0A2S7TX15"/>
<protein>
    <recommendedName>
        <fullName evidence="1">N-acetyltransferase domain-containing protein</fullName>
    </recommendedName>
</protein>
<sequence>MHFVPASIFAKLSDGSELLLREVTAADRERAIDAFDRLNSGDIAMRFWRDLIDINDELLDRLTSADQINHLAWCALNPERLEDPGYGAGSVWRLKNDPSVGEISLTILPDYQGRGLGIVLFGLLWVLARLLGMQILRANVLNANHRALSWFKRLGGEVHSHGAFYEIDFCLMDNALAASEIPSQVELTRWIHFFQTEFGGES</sequence>
<dbReference type="PROSITE" id="PS51186">
    <property type="entry name" value="GNAT"/>
    <property type="match status" value="1"/>
</dbReference>
<evidence type="ECO:0000313" key="2">
    <source>
        <dbReference type="EMBL" id="PQJ27249.1"/>
    </source>
</evidence>
<reference evidence="2 3" key="1">
    <citation type="submission" date="2016-12" db="EMBL/GenBank/DDBJ databases">
        <title>Study of bacterial adaptation to deep sea.</title>
        <authorList>
            <person name="Song J."/>
            <person name="Yoshizawa S."/>
            <person name="Kogure K."/>
        </authorList>
    </citation>
    <scope>NUCLEOTIDE SEQUENCE [LARGE SCALE GENOMIC DNA]</scope>
    <source>
        <strain evidence="2 3">SAORIC-165</strain>
    </source>
</reference>
<feature type="domain" description="N-acetyltransferase" evidence="1">
    <location>
        <begin position="18"/>
        <end position="177"/>
    </location>
</feature>
<dbReference type="Proteomes" id="UP000239907">
    <property type="component" value="Unassembled WGS sequence"/>
</dbReference>
<proteinExistence type="predicted"/>